<reference evidence="6" key="1">
    <citation type="submission" date="2020-07" db="EMBL/GenBank/DDBJ databases">
        <title>Huge and variable diversity of episymbiotic CPR bacteria and DPANN archaea in groundwater ecosystems.</title>
        <authorList>
            <person name="He C.Y."/>
            <person name="Keren R."/>
            <person name="Whittaker M."/>
            <person name="Farag I.F."/>
            <person name="Doudna J."/>
            <person name="Cate J.H.D."/>
            <person name="Banfield J.F."/>
        </authorList>
    </citation>
    <scope>NUCLEOTIDE SEQUENCE</scope>
    <source>
        <strain evidence="6">NC_groundwater_1296_Ag_S-0.2um_52_80</strain>
    </source>
</reference>
<gene>
    <name evidence="6" type="ORF">HY544_01070</name>
</gene>
<dbReference type="Gene3D" id="3.40.1190.20">
    <property type="match status" value="1"/>
</dbReference>
<dbReference type="AlphaFoldDB" id="A0A8T3YIJ5"/>
<dbReference type="GO" id="GO:0016301">
    <property type="term" value="F:kinase activity"/>
    <property type="evidence" value="ECO:0007669"/>
    <property type="project" value="UniProtKB-KW"/>
</dbReference>
<keyword evidence="2 4" id="KW-0808">Transferase</keyword>
<dbReference type="PANTHER" id="PTHR10584">
    <property type="entry name" value="SUGAR KINASE"/>
    <property type="match status" value="1"/>
</dbReference>
<organism evidence="6 7">
    <name type="scientific">Candidatus Iainarchaeum sp</name>
    <dbReference type="NCBI Taxonomy" id="3101447"/>
    <lineage>
        <taxon>Archaea</taxon>
        <taxon>Candidatus Iainarchaeota</taxon>
        <taxon>Candidatus Iainarchaeia</taxon>
        <taxon>Candidatus Iainarchaeales</taxon>
        <taxon>Candidatus Iainarchaeaceae</taxon>
        <taxon>Candidatus Iainarchaeum</taxon>
    </lineage>
</organism>
<dbReference type="PRINTS" id="PR00990">
    <property type="entry name" value="RIBOKINASE"/>
</dbReference>
<protein>
    <submittedName>
        <fullName evidence="6">Carbohydrate kinase family protein</fullName>
    </submittedName>
</protein>
<dbReference type="InterPro" id="IPR002173">
    <property type="entry name" value="Carboh/pur_kinase_PfkB_CS"/>
</dbReference>
<dbReference type="InterPro" id="IPR011611">
    <property type="entry name" value="PfkB_dom"/>
</dbReference>
<feature type="domain" description="Carbohydrate kinase PfkB" evidence="5">
    <location>
        <begin position="24"/>
        <end position="298"/>
    </location>
</feature>
<dbReference type="Pfam" id="PF00294">
    <property type="entry name" value="PfkB"/>
    <property type="match status" value="1"/>
</dbReference>
<dbReference type="PROSITE" id="PS00584">
    <property type="entry name" value="PFKB_KINASES_2"/>
    <property type="match status" value="1"/>
</dbReference>
<accession>A0A8T3YIJ5</accession>
<evidence type="ECO:0000256" key="2">
    <source>
        <dbReference type="ARBA" id="ARBA00022679"/>
    </source>
</evidence>
<sequence>MGKLDVLSIGSATEDVFVYLPDECMKRNTCVLYPGSKIEIEGMAYHTGGGATNTAVAFSRLGLKAGILCAVGDDESGAAVMAELGREKVDARKSLVMKGKNTAYSVILTARGKDRIVLCYSGATAMLNHAKIGPGSAGAEWIYVSSLHSEPALLRKISAHARTGDSKIVLNPGQAELALGIGALKRVFGRVSILLLNASEALRLTGSADIRRNLRRLTEIADIVAITEGSHGAHATDGKLAYFMKPFSVPIKDVTGAGDAFGSGFAAAIMKGHGVDEAIVWGTANASSVVMYMGTKNVLLTERALHKFVKKHSGRGNIVQVEEL</sequence>
<keyword evidence="3 4" id="KW-0418">Kinase</keyword>
<evidence type="ECO:0000256" key="4">
    <source>
        <dbReference type="RuleBase" id="RU003704"/>
    </source>
</evidence>
<dbReference type="InterPro" id="IPR002139">
    <property type="entry name" value="Ribo/fructo_kinase"/>
</dbReference>
<evidence type="ECO:0000259" key="5">
    <source>
        <dbReference type="Pfam" id="PF00294"/>
    </source>
</evidence>
<evidence type="ECO:0000256" key="1">
    <source>
        <dbReference type="ARBA" id="ARBA00010688"/>
    </source>
</evidence>
<dbReference type="GO" id="GO:0006796">
    <property type="term" value="P:phosphate-containing compound metabolic process"/>
    <property type="evidence" value="ECO:0007669"/>
    <property type="project" value="UniProtKB-ARBA"/>
</dbReference>
<dbReference type="PROSITE" id="PS00583">
    <property type="entry name" value="PFKB_KINASES_1"/>
    <property type="match status" value="1"/>
</dbReference>
<dbReference type="InterPro" id="IPR029056">
    <property type="entry name" value="Ribokinase-like"/>
</dbReference>
<evidence type="ECO:0000313" key="7">
    <source>
        <dbReference type="Proteomes" id="UP000732298"/>
    </source>
</evidence>
<dbReference type="PANTHER" id="PTHR10584:SF166">
    <property type="entry name" value="RIBOKINASE"/>
    <property type="match status" value="1"/>
</dbReference>
<name>A0A8T3YIJ5_9ARCH</name>
<comment type="caution">
    <text evidence="6">The sequence shown here is derived from an EMBL/GenBank/DDBJ whole genome shotgun (WGS) entry which is preliminary data.</text>
</comment>
<evidence type="ECO:0000313" key="6">
    <source>
        <dbReference type="EMBL" id="MBI4210083.1"/>
    </source>
</evidence>
<dbReference type="SUPFAM" id="SSF53613">
    <property type="entry name" value="Ribokinase-like"/>
    <property type="match status" value="1"/>
</dbReference>
<dbReference type="Proteomes" id="UP000732298">
    <property type="component" value="Unassembled WGS sequence"/>
</dbReference>
<comment type="similarity">
    <text evidence="1 4">Belongs to the carbohydrate kinase PfkB family.</text>
</comment>
<proteinExistence type="inferred from homology"/>
<dbReference type="EMBL" id="JACQPB010000013">
    <property type="protein sequence ID" value="MBI4210083.1"/>
    <property type="molecule type" value="Genomic_DNA"/>
</dbReference>
<evidence type="ECO:0000256" key="3">
    <source>
        <dbReference type="ARBA" id="ARBA00022777"/>
    </source>
</evidence>